<sequence>MRALLFSALLGACLSVSFLSVQANASVSPTGQQWQGQGVVQKIAPQSVVIQHEAIPALKWPAMTMPFALSADVDLRAIKPGEQVTFTLVRAGDGFQIISLTPLR</sequence>
<dbReference type="EMBL" id="JAMGZK010000052">
    <property type="protein sequence ID" value="MCU6665995.1"/>
    <property type="molecule type" value="Genomic_DNA"/>
</dbReference>
<keyword evidence="1" id="KW-0732">Signal</keyword>
<protein>
    <submittedName>
        <fullName evidence="2">Copper-binding protein</fullName>
    </submittedName>
</protein>
<keyword evidence="3" id="KW-1185">Reference proteome</keyword>
<organism evidence="2 3">
    <name type="scientific">Silvania hatchlandensis</name>
    <dbReference type="NCBI Taxonomy" id="2926469"/>
    <lineage>
        <taxon>Bacteria</taxon>
        <taxon>Pseudomonadati</taxon>
        <taxon>Pseudomonadota</taxon>
        <taxon>Gammaproteobacteria</taxon>
        <taxon>Enterobacterales</taxon>
        <taxon>Enterobacteriaceae</taxon>
        <taxon>Silvania</taxon>
    </lineage>
</organism>
<dbReference type="RefSeq" id="WP_271283533.1">
    <property type="nucleotide sequence ID" value="NZ_JAMGZK010000052.1"/>
</dbReference>
<dbReference type="Pfam" id="PF11604">
    <property type="entry name" value="CusF_Ec"/>
    <property type="match status" value="1"/>
</dbReference>
<proteinExistence type="predicted"/>
<dbReference type="Gene3D" id="2.40.50.320">
    <property type="entry name" value="Copper binding periplasmic protein CusF"/>
    <property type="match status" value="1"/>
</dbReference>
<evidence type="ECO:0000313" key="2">
    <source>
        <dbReference type="EMBL" id="MCU6665995.1"/>
    </source>
</evidence>
<name>A0A9J6Q715_9ENTR</name>
<dbReference type="AlphaFoldDB" id="A0A9J6Q715"/>
<dbReference type="InterPro" id="IPR021647">
    <property type="entry name" value="CusF_Ec"/>
</dbReference>
<feature type="signal peptide" evidence="1">
    <location>
        <begin position="1"/>
        <end position="25"/>
    </location>
</feature>
<feature type="chain" id="PRO_5039889560" evidence="1">
    <location>
        <begin position="26"/>
        <end position="104"/>
    </location>
</feature>
<comment type="caution">
    <text evidence="2">The sequence shown here is derived from an EMBL/GenBank/DDBJ whole genome shotgun (WGS) entry which is preliminary data.</text>
</comment>
<dbReference type="InterPro" id="IPR042230">
    <property type="entry name" value="CusF_sf"/>
</dbReference>
<dbReference type="Proteomes" id="UP001063816">
    <property type="component" value="Unassembled WGS sequence"/>
</dbReference>
<accession>A0A9J6Q715</accession>
<gene>
    <name evidence="2" type="ORF">M8014_16775</name>
</gene>
<reference evidence="2" key="1">
    <citation type="submission" date="2022-05" db="EMBL/GenBank/DDBJ databases">
        <title>Description of a novel species of Leclercia; Leclercia tamurae and the Proposal for a Novel Genus Silvania gen. nov. Containing Two Novel Species Silvania hatchlandensis sp. nov. and Silvania confinis sp. nov. Isolated from the Rhizosphere of Oak.</title>
        <authorList>
            <person name="Maddock D.W."/>
            <person name="Brady C.L."/>
            <person name="Denman S."/>
            <person name="Arnold D."/>
        </authorList>
    </citation>
    <scope>NUCLEOTIDE SEQUENCE</scope>
    <source>
        <strain evidence="2">H19S6</strain>
    </source>
</reference>
<evidence type="ECO:0000313" key="3">
    <source>
        <dbReference type="Proteomes" id="UP001063816"/>
    </source>
</evidence>
<evidence type="ECO:0000256" key="1">
    <source>
        <dbReference type="SAM" id="SignalP"/>
    </source>
</evidence>